<evidence type="ECO:0000313" key="1">
    <source>
        <dbReference type="EMBL" id="KAL3265721.1"/>
    </source>
</evidence>
<protein>
    <submittedName>
        <fullName evidence="1">Uncharacterized protein</fullName>
    </submittedName>
</protein>
<reference evidence="1 2" key="1">
    <citation type="journal article" date="2021" name="BMC Biol.">
        <title>Horizontally acquired antibacterial genes associated with adaptive radiation of ladybird beetles.</title>
        <authorList>
            <person name="Li H.S."/>
            <person name="Tang X.F."/>
            <person name="Huang Y.H."/>
            <person name="Xu Z.Y."/>
            <person name="Chen M.L."/>
            <person name="Du X.Y."/>
            <person name="Qiu B.Y."/>
            <person name="Chen P.T."/>
            <person name="Zhang W."/>
            <person name="Slipinski A."/>
            <person name="Escalona H.E."/>
            <person name="Waterhouse R.M."/>
            <person name="Zwick A."/>
            <person name="Pang H."/>
        </authorList>
    </citation>
    <scope>NUCLEOTIDE SEQUENCE [LARGE SCALE GENOMIC DNA]</scope>
    <source>
        <strain evidence="1">SYSU2018</strain>
    </source>
</reference>
<sequence length="156" mass="17729">MELVDLIRKKEREFYRNEIGKNKAESKNMWKTFKELVNKGQKSVDFSLLDLQIQGEAIEDSFFAASIKQIVSSIPEPDQDFKEVERLESNASADEIVTSKLLKDLFPMMGYPWLNLVNTSLQTGKLPSAFKISVATSVTKVNNPKTAEELRTINKV</sequence>
<gene>
    <name evidence="1" type="ORF">HHI36_009924</name>
</gene>
<comment type="caution">
    <text evidence="1">The sequence shown here is derived from an EMBL/GenBank/DDBJ whole genome shotgun (WGS) entry which is preliminary data.</text>
</comment>
<proteinExistence type="predicted"/>
<keyword evidence="2" id="KW-1185">Reference proteome</keyword>
<dbReference type="AlphaFoldDB" id="A0ABD2MHX3"/>
<organism evidence="1 2">
    <name type="scientific">Cryptolaemus montrouzieri</name>
    <dbReference type="NCBI Taxonomy" id="559131"/>
    <lineage>
        <taxon>Eukaryota</taxon>
        <taxon>Metazoa</taxon>
        <taxon>Ecdysozoa</taxon>
        <taxon>Arthropoda</taxon>
        <taxon>Hexapoda</taxon>
        <taxon>Insecta</taxon>
        <taxon>Pterygota</taxon>
        <taxon>Neoptera</taxon>
        <taxon>Endopterygota</taxon>
        <taxon>Coleoptera</taxon>
        <taxon>Polyphaga</taxon>
        <taxon>Cucujiformia</taxon>
        <taxon>Coccinelloidea</taxon>
        <taxon>Coccinellidae</taxon>
        <taxon>Scymninae</taxon>
        <taxon>Scymnini</taxon>
        <taxon>Cryptolaemus</taxon>
    </lineage>
</organism>
<accession>A0ABD2MHX3</accession>
<name>A0ABD2MHX3_9CUCU</name>
<evidence type="ECO:0000313" key="2">
    <source>
        <dbReference type="Proteomes" id="UP001516400"/>
    </source>
</evidence>
<dbReference type="EMBL" id="JABFTP020000001">
    <property type="protein sequence ID" value="KAL3265721.1"/>
    <property type="molecule type" value="Genomic_DNA"/>
</dbReference>
<dbReference type="Proteomes" id="UP001516400">
    <property type="component" value="Unassembled WGS sequence"/>
</dbReference>